<organism evidence="4 5">
    <name type="scientific">Flavobacterium frigoris</name>
    <dbReference type="NCBI Taxonomy" id="229204"/>
    <lineage>
        <taxon>Bacteria</taxon>
        <taxon>Pseudomonadati</taxon>
        <taxon>Bacteroidota</taxon>
        <taxon>Flavobacteriia</taxon>
        <taxon>Flavobacteriales</taxon>
        <taxon>Flavobacteriaceae</taxon>
        <taxon>Flavobacterium</taxon>
    </lineage>
</organism>
<keyword evidence="1" id="KW-0547">Nucleotide-binding</keyword>
<accession>A0A1H9DA98</accession>
<keyword evidence="5" id="KW-1185">Reference proteome</keyword>
<evidence type="ECO:0000256" key="2">
    <source>
        <dbReference type="ARBA" id="ARBA00022840"/>
    </source>
</evidence>
<dbReference type="InterPro" id="IPR027417">
    <property type="entry name" value="P-loop_NTPase"/>
</dbReference>
<dbReference type="GO" id="GO:0016887">
    <property type="term" value="F:ATP hydrolysis activity"/>
    <property type="evidence" value="ECO:0007669"/>
    <property type="project" value="InterPro"/>
</dbReference>
<dbReference type="OrthoDB" id="9801987at2"/>
<dbReference type="AlphaFoldDB" id="A0A1H9DA98"/>
<proteinExistence type="predicted"/>
<dbReference type="PANTHER" id="PTHR43158">
    <property type="entry name" value="SKFA PEPTIDE EXPORT ATP-BINDING PROTEIN SKFE"/>
    <property type="match status" value="1"/>
</dbReference>
<dbReference type="Pfam" id="PF00005">
    <property type="entry name" value="ABC_tran"/>
    <property type="match status" value="1"/>
</dbReference>
<evidence type="ECO:0000259" key="3">
    <source>
        <dbReference type="PROSITE" id="PS50893"/>
    </source>
</evidence>
<reference evidence="5" key="1">
    <citation type="submission" date="2016-10" db="EMBL/GenBank/DDBJ databases">
        <authorList>
            <person name="Varghese N."/>
            <person name="Submissions S."/>
        </authorList>
    </citation>
    <scope>NUCLEOTIDE SEQUENCE [LARGE SCALE GENOMIC DNA]</scope>
    <source>
        <strain evidence="5">DSM 15719</strain>
    </source>
</reference>
<dbReference type="PROSITE" id="PS50893">
    <property type="entry name" value="ABC_TRANSPORTER_2"/>
    <property type="match status" value="1"/>
</dbReference>
<evidence type="ECO:0000256" key="1">
    <source>
        <dbReference type="ARBA" id="ARBA00022741"/>
    </source>
</evidence>
<name>A0A1H9DA98_FLAFI</name>
<evidence type="ECO:0000313" key="4">
    <source>
        <dbReference type="EMBL" id="SEQ10410.1"/>
    </source>
</evidence>
<dbReference type="SUPFAM" id="SSF52540">
    <property type="entry name" value="P-loop containing nucleoside triphosphate hydrolases"/>
    <property type="match status" value="1"/>
</dbReference>
<dbReference type="Gene3D" id="3.40.50.300">
    <property type="entry name" value="P-loop containing nucleotide triphosphate hydrolases"/>
    <property type="match status" value="1"/>
</dbReference>
<feature type="domain" description="ABC transporter" evidence="3">
    <location>
        <begin position="6"/>
        <end position="225"/>
    </location>
</feature>
<gene>
    <name evidence="4" type="ORF">SAMN05444355_101422</name>
</gene>
<keyword evidence="2" id="KW-0067">ATP-binding</keyword>
<dbReference type="InterPro" id="IPR003439">
    <property type="entry name" value="ABC_transporter-like_ATP-bd"/>
</dbReference>
<dbReference type="GO" id="GO:0005524">
    <property type="term" value="F:ATP binding"/>
    <property type="evidence" value="ECO:0007669"/>
    <property type="project" value="UniProtKB-KW"/>
</dbReference>
<dbReference type="RefSeq" id="WP_074720694.1">
    <property type="nucleotide sequence ID" value="NZ_CBCRVS010000002.1"/>
</dbReference>
<dbReference type="EMBL" id="FOFZ01000001">
    <property type="protein sequence ID" value="SEQ10410.1"/>
    <property type="molecule type" value="Genomic_DNA"/>
</dbReference>
<dbReference type="Proteomes" id="UP000183658">
    <property type="component" value="Unassembled WGS sequence"/>
</dbReference>
<dbReference type="InterPro" id="IPR003593">
    <property type="entry name" value="AAA+_ATPase"/>
</dbReference>
<dbReference type="PANTHER" id="PTHR43158:SF1">
    <property type="entry name" value="ABC TRANSPORTER, ATP-BINDING PROTEIN"/>
    <property type="match status" value="1"/>
</dbReference>
<protein>
    <submittedName>
        <fullName evidence="4">ABC-type lipopolysaccharide export system, ATPase component</fullName>
    </submittedName>
</protein>
<dbReference type="SMART" id="SM00382">
    <property type="entry name" value="AAA"/>
    <property type="match status" value="1"/>
</dbReference>
<evidence type="ECO:0000313" key="5">
    <source>
        <dbReference type="Proteomes" id="UP000183658"/>
    </source>
</evidence>
<sequence length="230" mass="26254">MKKHILEVDSEQKRYDAQSILSDVYLKCETNDIIGLLGRNGSGKSTLLKIIFGIENADFKFVRIDGVVKTKISDLFNEISYLSQDNFIPNQLSVKKAISLSINSEHAECFYNDEMIQSINNRKIPQLLGGELRYLEIKLVLCNPSKFVLLDEPYNGLSPLMIEKVNKLIKENATRKGVLITDHNYENVISISTKLMLMKDGKLHHIKSKEELVDKGYLNANFLNTLKKFQ</sequence>